<dbReference type="OrthoDB" id="10533967at2759"/>
<evidence type="ECO:0000313" key="3">
    <source>
        <dbReference type="Proteomes" id="UP000184267"/>
    </source>
</evidence>
<reference evidence="2 3" key="1">
    <citation type="submission" date="2016-10" db="EMBL/GenBank/DDBJ databases">
        <title>Genome sequence of the basidiomycete white-rot fungus Trametes pubescens.</title>
        <authorList>
            <person name="Makela M.R."/>
            <person name="Granchi Z."/>
            <person name="Peng M."/>
            <person name="De Vries R.P."/>
            <person name="Grigoriev I."/>
            <person name="Riley R."/>
            <person name="Hilden K."/>
        </authorList>
    </citation>
    <scope>NUCLEOTIDE SEQUENCE [LARGE SCALE GENOMIC DNA]</scope>
    <source>
        <strain evidence="2 3">FBCC735</strain>
    </source>
</reference>
<proteinExistence type="predicted"/>
<evidence type="ECO:0000313" key="2">
    <source>
        <dbReference type="EMBL" id="OJT11550.1"/>
    </source>
</evidence>
<gene>
    <name evidence="2" type="ORF">TRAPUB_11915</name>
</gene>
<feature type="compositionally biased region" description="Low complexity" evidence="1">
    <location>
        <begin position="449"/>
        <end position="460"/>
    </location>
</feature>
<name>A0A1M2VVL2_TRAPU</name>
<comment type="caution">
    <text evidence="2">The sequence shown here is derived from an EMBL/GenBank/DDBJ whole genome shotgun (WGS) entry which is preliminary data.</text>
</comment>
<dbReference type="OMA" id="EMAFAYQ"/>
<sequence length="484" mass="52561">MTKPKSIPSNKRSAALKSRRKPKASGFVIVIETPRDFLQSSRMTQTDSPPPQPTVRAHCDLSPRREDCSEQATKRRHRNWEQQPEEDAQSGAPPKKWPRKRRIEEQKDIQQQLMEPPFCDATASKVGLLPEPDSRDSPSDSSEDASLASQRGAATVPPGKGKKAASASLRGYPHIMGPCGWPPSSEPMCDSLMACALERDLVPITAALLAACEYSNKWGYHPPGDPVSSSRISRPDLGSSRVAAPAPRYRYNAAPRWLVDSPPAESVAPPLEALTPRTVLRIFDEADPRDVDRFVQWCLHLDGQALLSGPLPPAFEGLSDHPHGGVHEDLSPTRHFSERTQDMSFVSPHMSAAYGSLPDDLSGLDWLAPPALPPTSSWALPQPFYFGPSAAPEMAFAYQGEWNVPDGALSAPATLCASWPMPLAFPSSPRSEAALILVDLASGQAGPHAATRADMRQAAAPPNDMPEARLSIPESAESRQRNRG</sequence>
<accession>A0A1M2VVL2</accession>
<feature type="region of interest" description="Disordered" evidence="1">
    <location>
        <begin position="1"/>
        <end position="166"/>
    </location>
</feature>
<feature type="region of interest" description="Disordered" evidence="1">
    <location>
        <begin position="446"/>
        <end position="484"/>
    </location>
</feature>
<dbReference type="EMBL" id="MNAD01000626">
    <property type="protein sequence ID" value="OJT11550.1"/>
    <property type="molecule type" value="Genomic_DNA"/>
</dbReference>
<dbReference type="Proteomes" id="UP000184267">
    <property type="component" value="Unassembled WGS sequence"/>
</dbReference>
<feature type="compositionally biased region" description="Polar residues" evidence="1">
    <location>
        <begin position="38"/>
        <end position="47"/>
    </location>
</feature>
<evidence type="ECO:0000256" key="1">
    <source>
        <dbReference type="SAM" id="MobiDB-lite"/>
    </source>
</evidence>
<protein>
    <submittedName>
        <fullName evidence="2">Uncharacterized protein</fullName>
    </submittedName>
</protein>
<dbReference type="AlphaFoldDB" id="A0A1M2VVL2"/>
<keyword evidence="3" id="KW-1185">Reference proteome</keyword>
<organism evidence="2 3">
    <name type="scientific">Trametes pubescens</name>
    <name type="common">White-rot fungus</name>
    <dbReference type="NCBI Taxonomy" id="154538"/>
    <lineage>
        <taxon>Eukaryota</taxon>
        <taxon>Fungi</taxon>
        <taxon>Dikarya</taxon>
        <taxon>Basidiomycota</taxon>
        <taxon>Agaricomycotina</taxon>
        <taxon>Agaricomycetes</taxon>
        <taxon>Polyporales</taxon>
        <taxon>Polyporaceae</taxon>
        <taxon>Trametes</taxon>
    </lineage>
</organism>
<feature type="compositionally biased region" description="Basic and acidic residues" evidence="1">
    <location>
        <begin position="57"/>
        <end position="68"/>
    </location>
</feature>